<dbReference type="AlphaFoldDB" id="W0DZF4"/>
<evidence type="ECO:0000313" key="2">
    <source>
        <dbReference type="Proteomes" id="UP000005380"/>
    </source>
</evidence>
<name>W0DZF4_9GAMM</name>
<accession>W0DZF4</accession>
<gene>
    <name evidence="1" type="ORF">THIAE_04190</name>
</gene>
<dbReference type="eggNOG" id="COG0438">
    <property type="taxonomic scope" value="Bacteria"/>
</dbReference>
<dbReference type="STRING" id="717772.THIAE_04190"/>
<reference evidence="1 2" key="1">
    <citation type="submission" date="2013-12" db="EMBL/GenBank/DDBJ databases">
        <authorList>
            <consortium name="DOE Joint Genome Institute"/>
            <person name="Kappler U."/>
            <person name="Huntemann M."/>
            <person name="Han J."/>
            <person name="Chen A."/>
            <person name="Kyrpides N."/>
            <person name="Mavromatis K."/>
            <person name="Markowitz V."/>
            <person name="Palaniappan K."/>
            <person name="Ivanova N."/>
            <person name="Schaumberg A."/>
            <person name="Pati A."/>
            <person name="Liolios K."/>
            <person name="Nordberg H.P."/>
            <person name="Cantor M.N."/>
            <person name="Hua S.X."/>
            <person name="Woyke T."/>
        </authorList>
    </citation>
    <scope>NUCLEOTIDE SEQUENCE [LARGE SCALE GENOMIC DNA]</scope>
    <source>
        <strain evidence="2">AL2</strain>
    </source>
</reference>
<dbReference type="SUPFAM" id="SSF53756">
    <property type="entry name" value="UDP-Glycosyltransferase/glycogen phosphorylase"/>
    <property type="match status" value="1"/>
</dbReference>
<evidence type="ECO:0008006" key="3">
    <source>
        <dbReference type="Google" id="ProtNLM"/>
    </source>
</evidence>
<dbReference type="Proteomes" id="UP000005380">
    <property type="component" value="Chromosome"/>
</dbReference>
<protein>
    <recommendedName>
        <fullName evidence="3">Glycosyl transferase family 1 domain-containing protein</fullName>
    </recommendedName>
</protein>
<dbReference type="HOGENOM" id="CLU_2588619_0_0_6"/>
<dbReference type="KEGG" id="tao:THIAE_04190"/>
<sequence length="80" mass="8958">MLIEALILSTPVVSTDCPTGPNEILTGSLQVCLANYRDTDDISKKALKALDYYPVIQKETLKKFSFEGYIEKLIYLTKNA</sequence>
<dbReference type="InParanoid" id="W0DZF4"/>
<dbReference type="Gene3D" id="3.40.50.2000">
    <property type="entry name" value="Glycogen Phosphorylase B"/>
    <property type="match status" value="1"/>
</dbReference>
<organism evidence="1 2">
    <name type="scientific">Thiomicrospira aerophila AL3</name>
    <dbReference type="NCBI Taxonomy" id="717772"/>
    <lineage>
        <taxon>Bacteria</taxon>
        <taxon>Pseudomonadati</taxon>
        <taxon>Pseudomonadota</taxon>
        <taxon>Gammaproteobacteria</taxon>
        <taxon>Thiotrichales</taxon>
        <taxon>Piscirickettsiaceae</taxon>
        <taxon>Thiomicrospira</taxon>
    </lineage>
</organism>
<evidence type="ECO:0000313" key="1">
    <source>
        <dbReference type="EMBL" id="AHF02221.1"/>
    </source>
</evidence>
<keyword evidence="2" id="KW-1185">Reference proteome</keyword>
<proteinExistence type="predicted"/>
<dbReference type="EMBL" id="CP007030">
    <property type="protein sequence ID" value="AHF02221.1"/>
    <property type="molecule type" value="Genomic_DNA"/>
</dbReference>